<dbReference type="Gene3D" id="3.10.10.10">
    <property type="entry name" value="HIV Type 1 Reverse Transcriptase, subunit A, domain 1"/>
    <property type="match status" value="1"/>
</dbReference>
<dbReference type="PANTHER" id="PTHR24559">
    <property type="entry name" value="TRANSPOSON TY3-I GAG-POL POLYPROTEIN"/>
    <property type="match status" value="1"/>
</dbReference>
<gene>
    <name evidence="2" type="ORF">CR513_27978</name>
</gene>
<dbReference type="PANTHER" id="PTHR24559:SF457">
    <property type="entry name" value="RNA-DIRECTED DNA POLYMERASE HOMOLOG"/>
    <property type="match status" value="1"/>
</dbReference>
<keyword evidence="3" id="KW-1185">Reference proteome</keyword>
<dbReference type="OrthoDB" id="1741399at2759"/>
<dbReference type="SUPFAM" id="SSF56672">
    <property type="entry name" value="DNA/RNA polymerases"/>
    <property type="match status" value="1"/>
</dbReference>
<dbReference type="AlphaFoldDB" id="A0A371GI27"/>
<feature type="non-terminal residue" evidence="2">
    <location>
        <position position="1"/>
    </location>
</feature>
<accession>A0A371GI27</accession>
<dbReference type="EMBL" id="QJKJ01005463">
    <property type="protein sequence ID" value="RDX90186.1"/>
    <property type="molecule type" value="Genomic_DNA"/>
</dbReference>
<proteinExistence type="predicted"/>
<dbReference type="Proteomes" id="UP000257109">
    <property type="component" value="Unassembled WGS sequence"/>
</dbReference>
<name>A0A371GI27_MUCPR</name>
<dbReference type="InterPro" id="IPR043502">
    <property type="entry name" value="DNA/RNA_pol_sf"/>
</dbReference>
<dbReference type="STRING" id="157652.A0A371GI27"/>
<evidence type="ECO:0000256" key="1">
    <source>
        <dbReference type="SAM" id="MobiDB-lite"/>
    </source>
</evidence>
<reference evidence="2" key="1">
    <citation type="submission" date="2018-05" db="EMBL/GenBank/DDBJ databases">
        <title>Draft genome of Mucuna pruriens seed.</title>
        <authorList>
            <person name="Nnadi N.E."/>
            <person name="Vos R."/>
            <person name="Hasami M.H."/>
            <person name="Devisetty U.K."/>
            <person name="Aguiy J.C."/>
        </authorList>
    </citation>
    <scope>NUCLEOTIDE SEQUENCE [LARGE SCALE GENOMIC DNA]</scope>
    <source>
        <strain evidence="2">JCA_2017</strain>
    </source>
</reference>
<evidence type="ECO:0000313" key="3">
    <source>
        <dbReference type="Proteomes" id="UP000257109"/>
    </source>
</evidence>
<evidence type="ECO:0000313" key="2">
    <source>
        <dbReference type="EMBL" id="RDX90186.1"/>
    </source>
</evidence>
<feature type="compositionally biased region" description="Acidic residues" evidence="1">
    <location>
        <begin position="9"/>
        <end position="23"/>
    </location>
</feature>
<protein>
    <submittedName>
        <fullName evidence="2">Uncharacterized protein</fullName>
    </submittedName>
</protein>
<comment type="caution">
    <text evidence="2">The sequence shown here is derived from an EMBL/GenBank/DDBJ whole genome shotgun (WGS) entry which is preliminary data.</text>
</comment>
<organism evidence="2 3">
    <name type="scientific">Mucuna pruriens</name>
    <name type="common">Velvet bean</name>
    <name type="synonym">Dolichos pruriens</name>
    <dbReference type="NCBI Taxonomy" id="157652"/>
    <lineage>
        <taxon>Eukaryota</taxon>
        <taxon>Viridiplantae</taxon>
        <taxon>Streptophyta</taxon>
        <taxon>Embryophyta</taxon>
        <taxon>Tracheophyta</taxon>
        <taxon>Spermatophyta</taxon>
        <taxon>Magnoliopsida</taxon>
        <taxon>eudicotyledons</taxon>
        <taxon>Gunneridae</taxon>
        <taxon>Pentapetalae</taxon>
        <taxon>rosids</taxon>
        <taxon>fabids</taxon>
        <taxon>Fabales</taxon>
        <taxon>Fabaceae</taxon>
        <taxon>Papilionoideae</taxon>
        <taxon>50 kb inversion clade</taxon>
        <taxon>NPAAA clade</taxon>
        <taxon>indigoferoid/millettioid clade</taxon>
        <taxon>Phaseoleae</taxon>
        <taxon>Mucuna</taxon>
    </lineage>
</organism>
<sequence length="190" mass="21693">MNDPPLGNEELDQPDAPGEDIDTEAEALVDIERDGNREKPRFEAPVRDLESVSLQEETAGREVRIGKQLPPASRAKLLELLKEYTDIFAWSYQDMPGLDRQIVEHRLPLLPGATPIRQQLRRMKPEVALKIKDEVEKQWNAGFLAVAHYPKWVANIVPVPKKDGKVRMCVDYRDLNRASPKDNFPLPHID</sequence>
<feature type="non-terminal residue" evidence="2">
    <location>
        <position position="190"/>
    </location>
</feature>
<dbReference type="InterPro" id="IPR053134">
    <property type="entry name" value="RNA-dir_DNA_polymerase"/>
</dbReference>
<feature type="region of interest" description="Disordered" evidence="1">
    <location>
        <begin position="1"/>
        <end position="23"/>
    </location>
</feature>